<dbReference type="InterPro" id="IPR002052">
    <property type="entry name" value="DNA_methylase_N6_adenine_CS"/>
</dbReference>
<comment type="similarity">
    <text evidence="6">Belongs to the methyltransferase superfamily. RlmKL family.</text>
</comment>
<dbReference type="InterPro" id="IPR019614">
    <property type="entry name" value="SAM-dep_methyl-trfase"/>
</dbReference>
<dbReference type="GO" id="GO:0008168">
    <property type="term" value="F:methyltransferase activity"/>
    <property type="evidence" value="ECO:0007669"/>
    <property type="project" value="UniProtKB-KW"/>
</dbReference>
<feature type="domain" description="THUMP" evidence="8">
    <location>
        <begin position="43"/>
        <end position="154"/>
    </location>
</feature>
<keyword evidence="5 6" id="KW-0949">S-adenosyl-L-methionine</keyword>
<dbReference type="InterPro" id="IPR054170">
    <property type="entry name" value="RlmL_1st"/>
</dbReference>
<comment type="caution">
    <text evidence="9">The sequence shown here is derived from an EMBL/GenBank/DDBJ whole genome shotgun (WGS) entry which is preliminary data.</text>
</comment>
<dbReference type="InterPro" id="IPR004114">
    <property type="entry name" value="THUMP_dom"/>
</dbReference>
<dbReference type="PANTHER" id="PTHR47313:SF1">
    <property type="entry name" value="RIBOSOMAL RNA LARGE SUBUNIT METHYLTRANSFERASE K_L"/>
    <property type="match status" value="1"/>
</dbReference>
<dbReference type="EC" id="2.1.1.264" evidence="6"/>
<evidence type="ECO:0000256" key="6">
    <source>
        <dbReference type="HAMAP-Rule" id="MF_01858"/>
    </source>
</evidence>
<evidence type="ECO:0000256" key="1">
    <source>
        <dbReference type="ARBA" id="ARBA00022490"/>
    </source>
</evidence>
<reference evidence="10" key="1">
    <citation type="journal article" date="2019" name="Int. J. Syst. Evol. Microbiol.">
        <title>The Global Catalogue of Microorganisms (GCM) 10K type strain sequencing project: providing services to taxonomists for standard genome sequencing and annotation.</title>
        <authorList>
            <consortium name="The Broad Institute Genomics Platform"/>
            <consortium name="The Broad Institute Genome Sequencing Center for Infectious Disease"/>
            <person name="Wu L."/>
            <person name="Ma J."/>
        </authorList>
    </citation>
    <scope>NUCLEOTIDE SEQUENCE [LARGE SCALE GENOMIC DNA]</scope>
    <source>
        <strain evidence="10">CGMCC 1.10131</strain>
    </source>
</reference>
<dbReference type="CDD" id="cd11715">
    <property type="entry name" value="THUMP_AdoMetMT"/>
    <property type="match status" value="1"/>
</dbReference>
<keyword evidence="1 6" id="KW-0963">Cytoplasm</keyword>
<protein>
    <recommendedName>
        <fullName evidence="6">Ribosomal RNA large subunit methyltransferase K/L</fullName>
    </recommendedName>
    <domain>
        <recommendedName>
            <fullName evidence="6">23S rRNA m2G2445 methyltransferase</fullName>
            <ecNumber evidence="6">2.1.1.173</ecNumber>
        </recommendedName>
        <alternativeName>
            <fullName evidence="6">rRNA (guanine-N(2)-)-methyltransferase RlmL</fullName>
        </alternativeName>
    </domain>
    <domain>
        <recommendedName>
            <fullName evidence="6">23S rRNA m7G2069 methyltransferase</fullName>
            <ecNumber evidence="6">2.1.1.264</ecNumber>
        </recommendedName>
        <alternativeName>
            <fullName evidence="6">rRNA (guanine-N(7)-)-methyltransferase RlmK</fullName>
        </alternativeName>
    </domain>
</protein>
<dbReference type="PROSITE" id="PS51165">
    <property type="entry name" value="THUMP"/>
    <property type="match status" value="1"/>
</dbReference>
<dbReference type="InterPro" id="IPR053943">
    <property type="entry name" value="RlmKL-like_Mtase_CS"/>
</dbReference>
<name>A0ABQ1HXA4_9ALTE</name>
<dbReference type="Gene3D" id="3.30.750.80">
    <property type="entry name" value="RNA methyltransferase domain (HRMD) like"/>
    <property type="match status" value="1"/>
</dbReference>
<evidence type="ECO:0000259" key="8">
    <source>
        <dbReference type="PROSITE" id="PS51165"/>
    </source>
</evidence>
<dbReference type="GO" id="GO:0032259">
    <property type="term" value="P:methylation"/>
    <property type="evidence" value="ECO:0007669"/>
    <property type="project" value="UniProtKB-KW"/>
</dbReference>
<dbReference type="SMART" id="SM00981">
    <property type="entry name" value="THUMP"/>
    <property type="match status" value="1"/>
</dbReference>
<organism evidence="9 10">
    <name type="scientific">Agarivorans gilvus</name>
    <dbReference type="NCBI Taxonomy" id="680279"/>
    <lineage>
        <taxon>Bacteria</taxon>
        <taxon>Pseudomonadati</taxon>
        <taxon>Pseudomonadota</taxon>
        <taxon>Gammaproteobacteria</taxon>
        <taxon>Alteromonadales</taxon>
        <taxon>Alteromonadaceae</taxon>
        <taxon>Agarivorans</taxon>
    </lineage>
</organism>
<dbReference type="PIRSF" id="PIRSF037618">
    <property type="entry name" value="RNA_Mtase_bacteria_prd"/>
    <property type="match status" value="1"/>
</dbReference>
<keyword evidence="4 6" id="KW-0808">Transferase</keyword>
<evidence type="ECO:0000256" key="7">
    <source>
        <dbReference type="PROSITE-ProRule" id="PRU00529"/>
    </source>
</evidence>
<dbReference type="PROSITE" id="PS01261">
    <property type="entry name" value="UPF0020"/>
    <property type="match status" value="1"/>
</dbReference>
<comment type="catalytic activity">
    <reaction evidence="6">
        <text>guanosine(2445) in 23S rRNA + S-adenosyl-L-methionine = N(2)-methylguanosine(2445) in 23S rRNA + S-adenosyl-L-homocysteine + H(+)</text>
        <dbReference type="Rhea" id="RHEA:42740"/>
        <dbReference type="Rhea" id="RHEA-COMP:10215"/>
        <dbReference type="Rhea" id="RHEA-COMP:10216"/>
        <dbReference type="ChEBI" id="CHEBI:15378"/>
        <dbReference type="ChEBI" id="CHEBI:57856"/>
        <dbReference type="ChEBI" id="CHEBI:59789"/>
        <dbReference type="ChEBI" id="CHEBI:74269"/>
        <dbReference type="ChEBI" id="CHEBI:74481"/>
        <dbReference type="EC" id="2.1.1.173"/>
    </reaction>
</comment>
<dbReference type="HAMAP" id="MF_01858">
    <property type="entry name" value="23SrRNA_methyltr_KL"/>
    <property type="match status" value="1"/>
</dbReference>
<evidence type="ECO:0000256" key="4">
    <source>
        <dbReference type="ARBA" id="ARBA00022679"/>
    </source>
</evidence>
<evidence type="ECO:0000313" key="10">
    <source>
        <dbReference type="Proteomes" id="UP000651977"/>
    </source>
</evidence>
<dbReference type="Pfam" id="PF22020">
    <property type="entry name" value="RlmL_1st"/>
    <property type="match status" value="1"/>
</dbReference>
<comment type="function">
    <text evidence="6">Specifically methylates the guanine in position 2445 (m2G2445) and the guanine in position 2069 (m7G2069) of 23S rRNA.</text>
</comment>
<keyword evidence="10" id="KW-1185">Reference proteome</keyword>
<dbReference type="Proteomes" id="UP000651977">
    <property type="component" value="Unassembled WGS sequence"/>
</dbReference>
<dbReference type="EMBL" id="BMDY01000001">
    <property type="protein sequence ID" value="GGA92219.1"/>
    <property type="molecule type" value="Genomic_DNA"/>
</dbReference>
<proteinExistence type="inferred from homology"/>
<evidence type="ECO:0000256" key="3">
    <source>
        <dbReference type="ARBA" id="ARBA00022603"/>
    </source>
</evidence>
<sequence>MADFFASTAKGLESLCLEEITALGAENCKQTVAGVSFTCDWPTAYKICLWTRFASRILLRLVETQADNVSELYASAYQINWAKYFAVDQTFSVHCTGTNHFINNSQFGALTVKDAIVDQFKKQFGERPNVAKTDEDARIIVRIAGKHLAISLDLVGLSLHRRGYRSEQGEAPVRENLAAALVARSQWSENYLIDPMCGSGTLLIEAAMQAADIAPGLEREFAFTRFANFAKAAWAEILQQAQDRATLGLEQCNKKLIGYDIDRRMVALAKANIERAGLSKLISVHVHDAAELPSPPKQAGLILSNPPYGERLGELTKLIGLFLSFGASVRSQYGGWRLALFTATPELLDYLRLRSDKQYKFFNGALPCVLKIYQIGEGASSEQQQYAPDFVNRLIKNKKKLQKWINRENISCYRLYDADLPEYNVAVDVYHDYMVVQEYRAPKSIDANKARRRLLDLLTGLLQSGLVANDKLVIKQRAQQKGRQQYQRQSDEKERFVVQEYGAQFYVNLTDYLDTGLFLDHRNMRHYLQQHSQGKKVLNLFAYTGSASVHAALGGADKVTTVDMSNTYLNWAKDNFRLNQLPINKHEFIRADCMAWLKSPISQRWDMIFLDPPTFSNSKKMEETFDIQRDHLDLLKSVSRLLNPGGKLIFSNNKRHFKIDKEGLSQLGLRADNISNQSLSPDFERNKHIHNCWMIHKD</sequence>
<dbReference type="Gene3D" id="3.40.50.150">
    <property type="entry name" value="Vaccinia Virus protein VP39"/>
    <property type="match status" value="2"/>
</dbReference>
<dbReference type="InterPro" id="IPR029063">
    <property type="entry name" value="SAM-dependent_MTases_sf"/>
</dbReference>
<dbReference type="EC" id="2.1.1.173" evidence="6"/>
<dbReference type="Pfam" id="PF01170">
    <property type="entry name" value="UPF0020"/>
    <property type="match status" value="1"/>
</dbReference>
<dbReference type="CDD" id="cd02440">
    <property type="entry name" value="AdoMet_MTases"/>
    <property type="match status" value="2"/>
</dbReference>
<dbReference type="NCBIfam" id="NF008748">
    <property type="entry name" value="PRK11783.1"/>
    <property type="match status" value="1"/>
</dbReference>
<gene>
    <name evidence="6 9" type="primary">rlmL</name>
    <name evidence="9" type="ORF">GCM10007414_01060</name>
</gene>
<evidence type="ECO:0000313" key="9">
    <source>
        <dbReference type="EMBL" id="GGA92219.1"/>
    </source>
</evidence>
<dbReference type="Pfam" id="PF10672">
    <property type="entry name" value="Methyltrans_SAM"/>
    <property type="match status" value="1"/>
</dbReference>
<keyword evidence="3 6" id="KW-0489">Methyltransferase</keyword>
<dbReference type="Gene3D" id="3.30.2130.30">
    <property type="match status" value="1"/>
</dbReference>
<evidence type="ECO:0000256" key="5">
    <source>
        <dbReference type="ARBA" id="ARBA00022691"/>
    </source>
</evidence>
<dbReference type="RefSeq" id="WP_055731723.1">
    <property type="nucleotide sequence ID" value="NZ_BMDY01000001.1"/>
</dbReference>
<dbReference type="InterPro" id="IPR000241">
    <property type="entry name" value="RlmKL-like_Mtase"/>
</dbReference>
<comment type="subcellular location">
    <subcellularLocation>
        <location evidence="6">Cytoplasm</location>
    </subcellularLocation>
</comment>
<evidence type="ECO:0000256" key="2">
    <source>
        <dbReference type="ARBA" id="ARBA00022552"/>
    </source>
</evidence>
<comment type="catalytic activity">
    <reaction evidence="6">
        <text>guanosine(2069) in 23S rRNA + S-adenosyl-L-methionine = N(2)-methylguanosine(2069) in 23S rRNA + S-adenosyl-L-homocysteine + H(+)</text>
        <dbReference type="Rhea" id="RHEA:43772"/>
        <dbReference type="Rhea" id="RHEA-COMP:10688"/>
        <dbReference type="Rhea" id="RHEA-COMP:10689"/>
        <dbReference type="ChEBI" id="CHEBI:15378"/>
        <dbReference type="ChEBI" id="CHEBI:57856"/>
        <dbReference type="ChEBI" id="CHEBI:59789"/>
        <dbReference type="ChEBI" id="CHEBI:74269"/>
        <dbReference type="ChEBI" id="CHEBI:74481"/>
        <dbReference type="EC" id="2.1.1.264"/>
    </reaction>
</comment>
<dbReference type="InterPro" id="IPR017244">
    <property type="entry name" value="23SrRNA_methyltr_KL"/>
</dbReference>
<accession>A0ABQ1HXA4</accession>
<dbReference type="PROSITE" id="PS00092">
    <property type="entry name" value="N6_MTASE"/>
    <property type="match status" value="1"/>
</dbReference>
<keyword evidence="2 6" id="KW-0698">rRNA processing</keyword>
<dbReference type="SUPFAM" id="SSF53335">
    <property type="entry name" value="S-adenosyl-L-methionine-dependent methyltransferases"/>
    <property type="match status" value="2"/>
</dbReference>
<keyword evidence="7" id="KW-0694">RNA-binding</keyword>
<dbReference type="Pfam" id="PF02926">
    <property type="entry name" value="THUMP"/>
    <property type="match status" value="1"/>
</dbReference>
<dbReference type="PANTHER" id="PTHR47313">
    <property type="entry name" value="RIBOSOMAL RNA LARGE SUBUNIT METHYLTRANSFERASE K/L"/>
    <property type="match status" value="1"/>
</dbReference>